<feature type="compositionally biased region" description="Polar residues" evidence="2">
    <location>
        <begin position="143"/>
        <end position="157"/>
    </location>
</feature>
<evidence type="ECO:0000256" key="2">
    <source>
        <dbReference type="SAM" id="MobiDB-lite"/>
    </source>
</evidence>
<dbReference type="EMBL" id="PDXA01000005">
    <property type="protein sequence ID" value="RYN58260.1"/>
    <property type="molecule type" value="Genomic_DNA"/>
</dbReference>
<evidence type="ECO:0000313" key="3">
    <source>
        <dbReference type="EMBL" id="RYN58260.1"/>
    </source>
</evidence>
<sequence>MLSTVAAKRNRPRASANTAISTMDIRQHFTKPRADRENIAHRQRSSEQAHIRRFQKRLAYQDRTSRIEDQLPSHWTGGDKVRIKMSMEEDSMADKTQKQVAARITVANKKVQRTVLVANAEDSSDVTTKMTSNSSSNRDKSSPELNSDRCSSGPETDQTSHYESDGGKTALKLSKVLMLLNGEHVKLQDELGSVKQQLSEEHSRYEALEQKYTEQRSQRVNDKHLVYHWAQEAADARFDCAEVEDAKQILRDRLADAEEQHRIDLEAKDREIETLKAMYDLNVAAKDVEIEKWHQACMQKDSTFQKMVTKLVSERDETRARAIREKKKIWATSRNKTDDLKEKLEAWKTKYDRMSADSDDATTKNKETIVNLVTRNRQLELEHGTMGRILQQTCTKGSELHQLNQIIEASTASREEAKELRTMVKRLEQHNENLLDTQQNIQNECKRHRESEQDMRVASKRARDTVQLLEDKLALTKIQLRDAANQLEKIQQGAIPAGAHCAALDVLEQENEHLRESFQTERNDKAEMQGKLDKLDSENLSLSIECDSIDAELIQHKKSSSTLRDSMEAAMHELNMLRKVVQGQQGVLGEQDHSELLRLVSRTREENRSLVKSNAKMEAKVQEVEQYGATIEDKSESEVMKARDMSDYWWHLYHNEAVPTTERLHAEIAALKAEKGEQHFVEPAPPMNPVVFDRKMLPCAAMHGLAGVPAHLVTSAVCDAEGVTHLSATTEALQTLRPQGWKPVVVAGKVWLSKIVKPLLEDDAVTQIQIDHHNEDLSSTGPGQSLMSDTYRSRNTQISTKFMAHNGLSAHRLNLLALFLTNTSSERAQDPVIPKCGNQVSARREATRPTIRQALKSKPQATYRTAQASTMEELRVPEWRASWLKIDSRMTRKAWEDEDLDDDFKVNWVRLYVTKKDD</sequence>
<name>A0A4Q4MSB6_9PLEO</name>
<dbReference type="Proteomes" id="UP000292402">
    <property type="component" value="Unassembled WGS sequence"/>
</dbReference>
<comment type="caution">
    <text evidence="3">The sequence shown here is derived from an EMBL/GenBank/DDBJ whole genome shotgun (WGS) entry which is preliminary data.</text>
</comment>
<dbReference type="AlphaFoldDB" id="A0A4Q4MSB6"/>
<feature type="region of interest" description="Disordered" evidence="2">
    <location>
        <begin position="122"/>
        <end position="167"/>
    </location>
</feature>
<evidence type="ECO:0000256" key="1">
    <source>
        <dbReference type="SAM" id="Coils"/>
    </source>
</evidence>
<reference evidence="4" key="1">
    <citation type="journal article" date="2019" name="bioRxiv">
        <title>Genomics, evolutionary history and diagnostics of the Alternaria alternata species group including apple and Asian pear pathotypes.</title>
        <authorList>
            <person name="Armitage A.D."/>
            <person name="Cockerton H.M."/>
            <person name="Sreenivasaprasad S."/>
            <person name="Woodhall J.W."/>
            <person name="Lane C.R."/>
            <person name="Harrison R.J."/>
            <person name="Clarkson J.P."/>
        </authorList>
    </citation>
    <scope>NUCLEOTIDE SEQUENCE [LARGE SCALE GENOMIC DNA]</scope>
    <source>
        <strain evidence="4">FERA 1082</strain>
    </source>
</reference>
<gene>
    <name evidence="3" type="ORF">AA0114_g1993</name>
</gene>
<feature type="coiled-coil region" evidence="1">
    <location>
        <begin position="400"/>
        <end position="538"/>
    </location>
</feature>
<protein>
    <submittedName>
        <fullName evidence="3">Uncharacterized protein</fullName>
    </submittedName>
</protein>
<feature type="coiled-coil region" evidence="1">
    <location>
        <begin position="191"/>
        <end position="260"/>
    </location>
</feature>
<keyword evidence="1" id="KW-0175">Coiled coil</keyword>
<proteinExistence type="predicted"/>
<organism evidence="3 4">
    <name type="scientific">Alternaria tenuissima</name>
    <dbReference type="NCBI Taxonomy" id="119927"/>
    <lineage>
        <taxon>Eukaryota</taxon>
        <taxon>Fungi</taxon>
        <taxon>Dikarya</taxon>
        <taxon>Ascomycota</taxon>
        <taxon>Pezizomycotina</taxon>
        <taxon>Dothideomycetes</taxon>
        <taxon>Pleosporomycetidae</taxon>
        <taxon>Pleosporales</taxon>
        <taxon>Pleosporineae</taxon>
        <taxon>Pleosporaceae</taxon>
        <taxon>Alternaria</taxon>
        <taxon>Alternaria sect. Alternaria</taxon>
        <taxon>Alternaria alternata complex</taxon>
    </lineage>
</organism>
<evidence type="ECO:0000313" key="4">
    <source>
        <dbReference type="Proteomes" id="UP000292402"/>
    </source>
</evidence>
<accession>A0A4Q4MSB6</accession>